<gene>
    <name evidence="2" type="ORF">DPMN_054464</name>
</gene>
<feature type="transmembrane region" description="Helical" evidence="1">
    <location>
        <begin position="77"/>
        <end position="96"/>
    </location>
</feature>
<dbReference type="EMBL" id="JAIWYP010000012">
    <property type="protein sequence ID" value="KAH3728507.1"/>
    <property type="molecule type" value="Genomic_DNA"/>
</dbReference>
<protein>
    <submittedName>
        <fullName evidence="2">Uncharacterized protein</fullName>
    </submittedName>
</protein>
<name>A0A9D4CNY1_DREPO</name>
<keyword evidence="1" id="KW-1133">Transmembrane helix</keyword>
<keyword evidence="3" id="KW-1185">Reference proteome</keyword>
<keyword evidence="1" id="KW-0812">Transmembrane</keyword>
<dbReference type="Proteomes" id="UP000828390">
    <property type="component" value="Unassembled WGS sequence"/>
</dbReference>
<accession>A0A9D4CNY1</accession>
<sequence length="104" mass="11534">MALASSVDPDETPHDAVSHQGLRCLLKGFSVSRRGSPLRCQMSRHMLHSISHDTKARKRSAYLEARIPYLMGKLMELLFHNLLSLAIAAVAVAILIRTSGILKR</sequence>
<reference evidence="2" key="2">
    <citation type="submission" date="2020-11" db="EMBL/GenBank/DDBJ databases">
        <authorList>
            <person name="McCartney M.A."/>
            <person name="Auch B."/>
            <person name="Kono T."/>
            <person name="Mallez S."/>
            <person name="Becker A."/>
            <person name="Gohl D.M."/>
            <person name="Silverstein K.A.T."/>
            <person name="Koren S."/>
            <person name="Bechman K.B."/>
            <person name="Herman A."/>
            <person name="Abrahante J.E."/>
            <person name="Garbe J."/>
        </authorList>
    </citation>
    <scope>NUCLEOTIDE SEQUENCE</scope>
    <source>
        <strain evidence="2">Duluth1</strain>
        <tissue evidence="2">Whole animal</tissue>
    </source>
</reference>
<dbReference type="AlphaFoldDB" id="A0A9D4CNY1"/>
<keyword evidence="1" id="KW-0472">Membrane</keyword>
<evidence type="ECO:0000313" key="3">
    <source>
        <dbReference type="Proteomes" id="UP000828390"/>
    </source>
</evidence>
<comment type="caution">
    <text evidence="2">The sequence shown here is derived from an EMBL/GenBank/DDBJ whole genome shotgun (WGS) entry which is preliminary data.</text>
</comment>
<reference evidence="2" key="1">
    <citation type="journal article" date="2019" name="bioRxiv">
        <title>The Genome of the Zebra Mussel, Dreissena polymorpha: A Resource for Invasive Species Research.</title>
        <authorList>
            <person name="McCartney M.A."/>
            <person name="Auch B."/>
            <person name="Kono T."/>
            <person name="Mallez S."/>
            <person name="Zhang Y."/>
            <person name="Obille A."/>
            <person name="Becker A."/>
            <person name="Abrahante J.E."/>
            <person name="Garbe J."/>
            <person name="Badalamenti J.P."/>
            <person name="Herman A."/>
            <person name="Mangelson H."/>
            <person name="Liachko I."/>
            <person name="Sullivan S."/>
            <person name="Sone E.D."/>
            <person name="Koren S."/>
            <person name="Silverstein K.A.T."/>
            <person name="Beckman K.B."/>
            <person name="Gohl D.M."/>
        </authorList>
    </citation>
    <scope>NUCLEOTIDE SEQUENCE</scope>
    <source>
        <strain evidence="2">Duluth1</strain>
        <tissue evidence="2">Whole animal</tissue>
    </source>
</reference>
<evidence type="ECO:0000256" key="1">
    <source>
        <dbReference type="SAM" id="Phobius"/>
    </source>
</evidence>
<evidence type="ECO:0000313" key="2">
    <source>
        <dbReference type="EMBL" id="KAH3728507.1"/>
    </source>
</evidence>
<proteinExistence type="predicted"/>
<organism evidence="2 3">
    <name type="scientific">Dreissena polymorpha</name>
    <name type="common">Zebra mussel</name>
    <name type="synonym">Mytilus polymorpha</name>
    <dbReference type="NCBI Taxonomy" id="45954"/>
    <lineage>
        <taxon>Eukaryota</taxon>
        <taxon>Metazoa</taxon>
        <taxon>Spiralia</taxon>
        <taxon>Lophotrochozoa</taxon>
        <taxon>Mollusca</taxon>
        <taxon>Bivalvia</taxon>
        <taxon>Autobranchia</taxon>
        <taxon>Heteroconchia</taxon>
        <taxon>Euheterodonta</taxon>
        <taxon>Imparidentia</taxon>
        <taxon>Neoheterodontei</taxon>
        <taxon>Myida</taxon>
        <taxon>Dreissenoidea</taxon>
        <taxon>Dreissenidae</taxon>
        <taxon>Dreissena</taxon>
    </lineage>
</organism>